<evidence type="ECO:0000259" key="1">
    <source>
        <dbReference type="Pfam" id="PF12937"/>
    </source>
</evidence>
<feature type="domain" description="F-box" evidence="1">
    <location>
        <begin position="13"/>
        <end position="76"/>
    </location>
</feature>
<dbReference type="Gene3D" id="3.80.10.10">
    <property type="entry name" value="Ribonuclease Inhibitor"/>
    <property type="match status" value="1"/>
</dbReference>
<dbReference type="InterPro" id="IPR032675">
    <property type="entry name" value="LRR_dom_sf"/>
</dbReference>
<organism evidence="2 3">
    <name type="scientific">Leucocoprinus birnbaumii</name>
    <dbReference type="NCBI Taxonomy" id="56174"/>
    <lineage>
        <taxon>Eukaryota</taxon>
        <taxon>Fungi</taxon>
        <taxon>Dikarya</taxon>
        <taxon>Basidiomycota</taxon>
        <taxon>Agaricomycotina</taxon>
        <taxon>Agaricomycetes</taxon>
        <taxon>Agaricomycetidae</taxon>
        <taxon>Agaricales</taxon>
        <taxon>Agaricineae</taxon>
        <taxon>Agaricaceae</taxon>
        <taxon>Leucocoprinus</taxon>
    </lineage>
</organism>
<dbReference type="InterPro" id="IPR001810">
    <property type="entry name" value="F-box_dom"/>
</dbReference>
<dbReference type="Proteomes" id="UP001213000">
    <property type="component" value="Unassembled WGS sequence"/>
</dbReference>
<evidence type="ECO:0000313" key="3">
    <source>
        <dbReference type="Proteomes" id="UP001213000"/>
    </source>
</evidence>
<name>A0AAD5W0K3_9AGAR</name>
<dbReference type="AlphaFoldDB" id="A0AAD5W0K3"/>
<dbReference type="SUPFAM" id="SSF52047">
    <property type="entry name" value="RNI-like"/>
    <property type="match status" value="1"/>
</dbReference>
<protein>
    <recommendedName>
        <fullName evidence="1">F-box domain-containing protein</fullName>
    </recommendedName>
</protein>
<dbReference type="EMBL" id="JANIEX010000262">
    <property type="protein sequence ID" value="KAJ3569928.1"/>
    <property type="molecule type" value="Genomic_DNA"/>
</dbReference>
<sequence>MTHTALPYHLSPISSLPSEILISIFHQGTKEEYQSSISRLPPNPFNHRLSPFTFRVSQVCRVWYEVANSVPTLWSTFADYDTYETEWANRSLQLSRNCLLDVQFSSGLRRRNHSSNVRALRDHSHRLRTLHYTTHSSHVPDDVQALLEQPMPALKALILSYGLGVWKIDDQAVATFPFLFQHHATSLTTLVSYRCYIDLSSTALSRLRILEVHHIPPPYRPSVSAWIEHLRNIPALESLSISHSITSTTSPASDMLELPQLRQLRFTGGISGSGLFSRLVVPRLNEIDFSFDCSILPSPGEITDVVLIEAFSQCLDSQRLCESQVALCLQKGRLSVQTLNLCDGVEPDSSYRLLLELTWNVDQAPNVNVSMAFEAVCQRLNRSKSLAIRIDGPEGSASLPLYFSKLYSSRPSQFLRKVPQDFKQLRRIIFHSPIVMAPLFLDDLLSPVSLWDTADAFPSIEELEFAIPPRHLDEAKWIQDFVHHRRINGKSLPIIFIPRSDNAGELLEGLQFVGTHGGRAEDIFAKQAAASHAVSMFRPRVSNSWALRT</sequence>
<dbReference type="Gene3D" id="1.20.1280.50">
    <property type="match status" value="1"/>
</dbReference>
<comment type="caution">
    <text evidence="2">The sequence shown here is derived from an EMBL/GenBank/DDBJ whole genome shotgun (WGS) entry which is preliminary data.</text>
</comment>
<proteinExistence type="predicted"/>
<gene>
    <name evidence="2" type="ORF">NP233_g4727</name>
</gene>
<evidence type="ECO:0000313" key="2">
    <source>
        <dbReference type="EMBL" id="KAJ3569928.1"/>
    </source>
</evidence>
<keyword evidence="3" id="KW-1185">Reference proteome</keyword>
<accession>A0AAD5W0K3</accession>
<dbReference type="Pfam" id="PF12937">
    <property type="entry name" value="F-box-like"/>
    <property type="match status" value="1"/>
</dbReference>
<reference evidence="2" key="1">
    <citation type="submission" date="2022-07" db="EMBL/GenBank/DDBJ databases">
        <title>Genome Sequence of Leucocoprinus birnbaumii.</title>
        <authorList>
            <person name="Buettner E."/>
        </authorList>
    </citation>
    <scope>NUCLEOTIDE SEQUENCE</scope>
    <source>
        <strain evidence="2">VT141</strain>
    </source>
</reference>